<dbReference type="AlphaFoldDB" id="A0AAW1IZW5"/>
<comment type="caution">
    <text evidence="1">The sequence shown here is derived from an EMBL/GenBank/DDBJ whole genome shotgun (WGS) entry which is preliminary data.</text>
</comment>
<protein>
    <submittedName>
        <fullName evidence="1">Uncharacterized protein</fullName>
    </submittedName>
</protein>
<accession>A0AAW1IZW5</accession>
<name>A0AAW1IZW5_POPJA</name>
<evidence type="ECO:0000313" key="2">
    <source>
        <dbReference type="Proteomes" id="UP001458880"/>
    </source>
</evidence>
<proteinExistence type="predicted"/>
<keyword evidence="2" id="KW-1185">Reference proteome</keyword>
<gene>
    <name evidence="1" type="ORF">QE152_g32260</name>
</gene>
<organism evidence="1 2">
    <name type="scientific">Popillia japonica</name>
    <name type="common">Japanese beetle</name>
    <dbReference type="NCBI Taxonomy" id="7064"/>
    <lineage>
        <taxon>Eukaryota</taxon>
        <taxon>Metazoa</taxon>
        <taxon>Ecdysozoa</taxon>
        <taxon>Arthropoda</taxon>
        <taxon>Hexapoda</taxon>
        <taxon>Insecta</taxon>
        <taxon>Pterygota</taxon>
        <taxon>Neoptera</taxon>
        <taxon>Endopterygota</taxon>
        <taxon>Coleoptera</taxon>
        <taxon>Polyphaga</taxon>
        <taxon>Scarabaeiformia</taxon>
        <taxon>Scarabaeidae</taxon>
        <taxon>Rutelinae</taxon>
        <taxon>Popillia</taxon>
    </lineage>
</organism>
<evidence type="ECO:0000313" key="1">
    <source>
        <dbReference type="EMBL" id="KAK9695900.1"/>
    </source>
</evidence>
<reference evidence="1 2" key="1">
    <citation type="journal article" date="2024" name="BMC Genomics">
        <title>De novo assembly and annotation of Popillia japonica's genome with initial clues to its potential as an invasive pest.</title>
        <authorList>
            <person name="Cucini C."/>
            <person name="Boschi S."/>
            <person name="Funari R."/>
            <person name="Cardaioli E."/>
            <person name="Iannotti N."/>
            <person name="Marturano G."/>
            <person name="Paoli F."/>
            <person name="Bruttini M."/>
            <person name="Carapelli A."/>
            <person name="Frati F."/>
            <person name="Nardi F."/>
        </authorList>
    </citation>
    <scope>NUCLEOTIDE SEQUENCE [LARGE SCALE GENOMIC DNA]</scope>
    <source>
        <strain evidence="1">DMR45628</strain>
    </source>
</reference>
<dbReference type="EMBL" id="JASPKY010000467">
    <property type="protein sequence ID" value="KAK9695900.1"/>
    <property type="molecule type" value="Genomic_DNA"/>
</dbReference>
<dbReference type="Proteomes" id="UP001458880">
    <property type="component" value="Unassembled WGS sequence"/>
</dbReference>
<sequence length="109" mass="11854">MLRNKPSKRGEMPELTLSSVYPQETTLVLAIGYGGRVGKEEGGRHIATPIFNLKETGTKGKTKAVLIGNMTFKAKPIFSLKETGTKGKTKAVLIGNMTFKGRDTRTDIV</sequence>